<dbReference type="Proteomes" id="UP001221208">
    <property type="component" value="Unassembled WGS sequence"/>
</dbReference>
<reference evidence="5 6" key="1">
    <citation type="submission" date="2022-10" db="EMBL/GenBank/DDBJ databases">
        <title>Janthinobacterium sp. hw3 Genome sequencing.</title>
        <authorList>
            <person name="Park S."/>
        </authorList>
    </citation>
    <scope>NUCLEOTIDE SEQUENCE [LARGE SCALE GENOMIC DNA]</scope>
    <source>
        <strain evidence="6">hw3</strain>
    </source>
</reference>
<dbReference type="Pfam" id="PF10620">
    <property type="entry name" value="MdcG"/>
    <property type="match status" value="1"/>
</dbReference>
<evidence type="ECO:0000313" key="5">
    <source>
        <dbReference type="EMBL" id="MDC8756335.1"/>
    </source>
</evidence>
<evidence type="ECO:0000256" key="1">
    <source>
        <dbReference type="ARBA" id="ARBA00022679"/>
    </source>
</evidence>
<protein>
    <submittedName>
        <fullName evidence="5">Malonate decarboxylase holo-[acyl-carrier-protein] synthase</fullName>
    </submittedName>
</protein>
<gene>
    <name evidence="5" type="primary">mdcG</name>
    <name evidence="5" type="ORF">OIK44_01895</name>
</gene>
<keyword evidence="6" id="KW-1185">Reference proteome</keyword>
<dbReference type="InterPro" id="IPR048903">
    <property type="entry name" value="MdcG_N"/>
</dbReference>
<dbReference type="InterPro" id="IPR017557">
    <property type="entry name" value="Holo-ACP_synthase"/>
</dbReference>
<name>A0ABT5JUC5_9BURK</name>
<evidence type="ECO:0000259" key="4">
    <source>
        <dbReference type="Pfam" id="PF20866"/>
    </source>
</evidence>
<proteinExistence type="predicted"/>
<dbReference type="Pfam" id="PF20866">
    <property type="entry name" value="MdcG_N"/>
    <property type="match status" value="1"/>
</dbReference>
<keyword evidence="2" id="KW-0548">Nucleotidyltransferase</keyword>
<dbReference type="EMBL" id="JAQQXR010000001">
    <property type="protein sequence ID" value="MDC8756335.1"/>
    <property type="molecule type" value="Genomic_DNA"/>
</dbReference>
<feature type="domain" description="Phosphoribosyl-dephospho-CoA transferase MdcG N-terminal" evidence="4">
    <location>
        <begin position="4"/>
        <end position="86"/>
    </location>
</feature>
<accession>A0ABT5JUC5</accession>
<organism evidence="5 6">
    <name type="scientific">Janthinobacterium fluminis</name>
    <dbReference type="NCBI Taxonomy" id="2987524"/>
    <lineage>
        <taxon>Bacteria</taxon>
        <taxon>Pseudomonadati</taxon>
        <taxon>Pseudomonadota</taxon>
        <taxon>Betaproteobacteria</taxon>
        <taxon>Burkholderiales</taxon>
        <taxon>Oxalobacteraceae</taxon>
        <taxon>Janthinobacterium</taxon>
    </lineage>
</organism>
<evidence type="ECO:0000256" key="2">
    <source>
        <dbReference type="ARBA" id="ARBA00022695"/>
    </source>
</evidence>
<keyword evidence="1" id="KW-0808">Transferase</keyword>
<dbReference type="RefSeq" id="WP_273668960.1">
    <property type="nucleotide sequence ID" value="NZ_JAQQXR010000001.1"/>
</dbReference>
<sequence length="217" mass="23152">MYARHSLVWLTADGWRAAGAAAPEHAGVLARWQAADWPLVSRRRDDDAGDDELCLGLALPPDPASGAKLRIALRAPAAQVARSTPPLSLKAVLATAPEKWRRQLALLNDDSVGLSLRVYGSLALQTLTGQAYLQPSSDIDILFYPATAQQLRSGLALLSTFGATLPLDGEIVFPNGEAVAWKEWRAAVQHPAHVLAKGSGAVRLAPLESLLATLRSE</sequence>
<evidence type="ECO:0000313" key="6">
    <source>
        <dbReference type="Proteomes" id="UP001221208"/>
    </source>
</evidence>
<comment type="caution">
    <text evidence="5">The sequence shown here is derived from an EMBL/GenBank/DDBJ whole genome shotgun (WGS) entry which is preliminary data.</text>
</comment>
<evidence type="ECO:0000259" key="3">
    <source>
        <dbReference type="Pfam" id="PF10620"/>
    </source>
</evidence>
<feature type="domain" description="Phosphoribosyl-dephospho-CoA transferase MdcG C-terminal" evidence="3">
    <location>
        <begin position="89"/>
        <end position="206"/>
    </location>
</feature>
<dbReference type="InterPro" id="IPR049180">
    <property type="entry name" value="MdcG_C"/>
</dbReference>
<dbReference type="NCBIfam" id="TIGR03135">
    <property type="entry name" value="malonate_mdcG"/>
    <property type="match status" value="1"/>
</dbReference>